<keyword evidence="2" id="KW-0964">Secreted</keyword>
<name>A0A3B3TH02_9TELE</name>
<evidence type="ECO:0000313" key="8">
    <source>
        <dbReference type="Proteomes" id="UP000261540"/>
    </source>
</evidence>
<dbReference type="GO" id="GO:0007165">
    <property type="term" value="P:signal transduction"/>
    <property type="evidence" value="ECO:0007669"/>
    <property type="project" value="TreeGrafter"/>
</dbReference>
<comment type="subcellular location">
    <subcellularLocation>
        <location evidence="1">Secreted</location>
    </subcellularLocation>
</comment>
<reference evidence="7" key="1">
    <citation type="submission" date="2025-08" db="UniProtKB">
        <authorList>
            <consortium name="Ensembl"/>
        </authorList>
    </citation>
    <scope>IDENTIFICATION</scope>
</reference>
<comment type="caution">
    <text evidence="3">Lacks conserved residue(s) required for the propagation of feature annotation.</text>
</comment>
<dbReference type="InterPro" id="IPR003112">
    <property type="entry name" value="Olfac-like_dom"/>
</dbReference>
<feature type="compositionally biased region" description="Basic and acidic residues" evidence="4">
    <location>
        <begin position="72"/>
        <end position="106"/>
    </location>
</feature>
<dbReference type="GeneTree" id="ENSGT00940000158020"/>
<keyword evidence="5" id="KW-1133">Transmembrane helix</keyword>
<dbReference type="PROSITE" id="PS51132">
    <property type="entry name" value="OLF"/>
    <property type="match status" value="1"/>
</dbReference>
<sequence length="519" mass="56703">MLLGSKDDKSNSGLSWKLRALLLAMCVLIAAHTAGLLFVLHRNTRLSAEVSQLDARMQELLERAVVEFRTEVTRHHTDQQAERHQYSRDKRSHERRSSSGLHRTENQDMMMMMTYSMVPVKVLVDLCNSTHGICLTGPPGSIGPRGADGLPGHLGPPGPKGEPGAEGRRGRRGPVGEKGAPGEKGDLGDRGPPGAKGEISNDVIIEGLPGPVGPPGAPGPVGPPGPPGPPGQPRIRSSRHKLQQGLSHSAPNDDTLSGKVAQSLTEAAFRKAECIIKSISNPRNVTKMANTFGTWMQDTALQDDEHIWVAEHFSGRMVKEYKSIAALQNNTSNPVDLKKYFQGCGHVLHNGSIYYHVAGTSKIAKFHIQTKILHTLTIENALYHSLTYLLSNSKTYFKLAVDENGLWLIFASSTDENIVVAQLDEKSFSVSMSVNTSYPRAKAGNAFVACGVLYITDAKDTKVIFAFDLLKGKPVNVSLEFRSSSGVLAMMSYSPKNRHLYVWDSGYVRVYQVHFFSDQ</sequence>
<dbReference type="Ensembl" id="ENSPKIT00000022627.1">
    <property type="protein sequence ID" value="ENSPKIP00000041591.1"/>
    <property type="gene ID" value="ENSPKIG00000018075.1"/>
</dbReference>
<evidence type="ECO:0000256" key="5">
    <source>
        <dbReference type="SAM" id="Phobius"/>
    </source>
</evidence>
<dbReference type="OrthoDB" id="8397025at2759"/>
<dbReference type="STRING" id="1676925.ENSPKIP00000041591"/>
<proteinExistence type="predicted"/>
<dbReference type="InterPro" id="IPR050605">
    <property type="entry name" value="Olfactomedin-like_domain"/>
</dbReference>
<organism evidence="7 8">
    <name type="scientific">Paramormyrops kingsleyae</name>
    <dbReference type="NCBI Taxonomy" id="1676925"/>
    <lineage>
        <taxon>Eukaryota</taxon>
        <taxon>Metazoa</taxon>
        <taxon>Chordata</taxon>
        <taxon>Craniata</taxon>
        <taxon>Vertebrata</taxon>
        <taxon>Euteleostomi</taxon>
        <taxon>Actinopterygii</taxon>
        <taxon>Neopterygii</taxon>
        <taxon>Teleostei</taxon>
        <taxon>Osteoglossocephala</taxon>
        <taxon>Osteoglossomorpha</taxon>
        <taxon>Osteoglossiformes</taxon>
        <taxon>Mormyridae</taxon>
        <taxon>Paramormyrops</taxon>
    </lineage>
</organism>
<feature type="compositionally biased region" description="Basic and acidic residues" evidence="4">
    <location>
        <begin position="180"/>
        <end position="189"/>
    </location>
</feature>
<evidence type="ECO:0000256" key="4">
    <source>
        <dbReference type="SAM" id="MobiDB-lite"/>
    </source>
</evidence>
<keyword evidence="5" id="KW-0472">Membrane</keyword>
<dbReference type="AlphaFoldDB" id="A0A3B3TH02"/>
<evidence type="ECO:0000256" key="3">
    <source>
        <dbReference type="PROSITE-ProRule" id="PRU00446"/>
    </source>
</evidence>
<feature type="transmembrane region" description="Helical" evidence="5">
    <location>
        <begin position="20"/>
        <end position="40"/>
    </location>
</feature>
<reference evidence="7" key="2">
    <citation type="submission" date="2025-09" db="UniProtKB">
        <authorList>
            <consortium name="Ensembl"/>
        </authorList>
    </citation>
    <scope>IDENTIFICATION</scope>
</reference>
<dbReference type="PANTHER" id="PTHR23192">
    <property type="entry name" value="OLFACTOMEDIN-RELATED"/>
    <property type="match status" value="1"/>
</dbReference>
<accession>A0A3B3TH02</accession>
<evidence type="ECO:0000313" key="7">
    <source>
        <dbReference type="Ensembl" id="ENSPKIP00000041591.1"/>
    </source>
</evidence>
<feature type="compositionally biased region" description="Pro residues" evidence="4">
    <location>
        <begin position="211"/>
        <end position="232"/>
    </location>
</feature>
<feature type="domain" description="Olfactomedin-like" evidence="6">
    <location>
        <begin position="273"/>
        <end position="517"/>
    </location>
</feature>
<evidence type="ECO:0000259" key="6">
    <source>
        <dbReference type="PROSITE" id="PS51132"/>
    </source>
</evidence>
<dbReference type="Proteomes" id="UP000261540">
    <property type="component" value="Unplaced"/>
</dbReference>
<dbReference type="InterPro" id="IPR008160">
    <property type="entry name" value="Collagen"/>
</dbReference>
<evidence type="ECO:0000256" key="2">
    <source>
        <dbReference type="ARBA" id="ARBA00022525"/>
    </source>
</evidence>
<dbReference type="PANTHER" id="PTHR23192:SF85">
    <property type="entry name" value="GLIOMEDIN"/>
    <property type="match status" value="1"/>
</dbReference>
<feature type="region of interest" description="Disordered" evidence="4">
    <location>
        <begin position="138"/>
        <end position="257"/>
    </location>
</feature>
<keyword evidence="5" id="KW-0812">Transmembrane</keyword>
<evidence type="ECO:0000256" key="1">
    <source>
        <dbReference type="ARBA" id="ARBA00004613"/>
    </source>
</evidence>
<feature type="compositionally biased region" description="Polar residues" evidence="4">
    <location>
        <begin position="244"/>
        <end position="257"/>
    </location>
</feature>
<feature type="region of interest" description="Disordered" evidence="4">
    <location>
        <begin position="72"/>
        <end position="107"/>
    </location>
</feature>
<dbReference type="Pfam" id="PF01391">
    <property type="entry name" value="Collagen"/>
    <property type="match status" value="1"/>
</dbReference>
<dbReference type="Pfam" id="PF02191">
    <property type="entry name" value="OLF"/>
    <property type="match status" value="1"/>
</dbReference>
<dbReference type="SMART" id="SM00284">
    <property type="entry name" value="OLF"/>
    <property type="match status" value="1"/>
</dbReference>
<protein>
    <submittedName>
        <fullName evidence="7">Gliomedin</fullName>
    </submittedName>
</protein>
<dbReference type="GO" id="GO:0009986">
    <property type="term" value="C:cell surface"/>
    <property type="evidence" value="ECO:0007669"/>
    <property type="project" value="TreeGrafter"/>
</dbReference>
<keyword evidence="8" id="KW-1185">Reference proteome</keyword>
<dbReference type="GO" id="GO:0005615">
    <property type="term" value="C:extracellular space"/>
    <property type="evidence" value="ECO:0007669"/>
    <property type="project" value="TreeGrafter"/>
</dbReference>
<dbReference type="SUPFAM" id="SSF63829">
    <property type="entry name" value="Calcium-dependent phosphotriesterase"/>
    <property type="match status" value="1"/>
</dbReference>